<dbReference type="SUPFAM" id="SSF55031">
    <property type="entry name" value="Bacterial exopeptidase dimerisation domain"/>
    <property type="match status" value="1"/>
</dbReference>
<protein>
    <submittedName>
        <fullName evidence="2">Amidohydrolase</fullName>
    </submittedName>
</protein>
<feature type="domain" description="Peptidase M20 dimerisation" evidence="1">
    <location>
        <begin position="200"/>
        <end position="295"/>
    </location>
</feature>
<evidence type="ECO:0000313" key="3">
    <source>
        <dbReference type="Proteomes" id="UP001500064"/>
    </source>
</evidence>
<dbReference type="NCBIfam" id="TIGR01891">
    <property type="entry name" value="amidohydrolases"/>
    <property type="match status" value="1"/>
</dbReference>
<name>A0ABN2FCN0_9ACTN</name>
<dbReference type="Gene3D" id="3.40.630.10">
    <property type="entry name" value="Zn peptidases"/>
    <property type="match status" value="1"/>
</dbReference>
<evidence type="ECO:0000313" key="2">
    <source>
        <dbReference type="EMBL" id="GAA1640651.1"/>
    </source>
</evidence>
<comment type="caution">
    <text evidence="2">The sequence shown here is derived from an EMBL/GenBank/DDBJ whole genome shotgun (WGS) entry which is preliminary data.</text>
</comment>
<dbReference type="RefSeq" id="WP_346107120.1">
    <property type="nucleotide sequence ID" value="NZ_BAAAMU010000028.1"/>
</dbReference>
<sequence length="429" mass="44846">MTAATDAVLAGLDDATCDELTALYRDLHRHPELSFQEERTAGVAAERLRAAGFEVRTGVGGTGVVGVLRNGDGPAVVLRADMDGLPVAEATGLPYASTATTQDAEGRRVPLMHACGHDMHVTCLAGAAAALAAGRERWRGTLVAVFQPAEEVAGGARAMVDDGLLDLVGRPDVVLGQHVFPRPAGTVLVSPGEVMAAADSLEIRLYGRGGHGSQPEHTVDPVVLAAATVMRLQTVVSREVSPFDRAVLTVAQIHAGHKENVIADEASITVNLRSFSPEVRRRLLDGVERVVRAEAAASGAPRPPELRTLNSFPLTVNDPGATAVVREAFSARFGAERVTDLAPLMGSEDFGVFGAEAGAPSVFWGLGCADPETYERAVREDRLAEDVPGNHSPAFAPVLSPTLRMGTEALVTAALAWLAPGPGLDPPRG</sequence>
<gene>
    <name evidence="2" type="ORF">GCM10009733_042160</name>
</gene>
<accession>A0ABN2FCN0</accession>
<dbReference type="PANTHER" id="PTHR11014:SF63">
    <property type="entry name" value="METALLOPEPTIDASE, PUTATIVE (AFU_ORTHOLOGUE AFUA_6G09600)-RELATED"/>
    <property type="match status" value="1"/>
</dbReference>
<dbReference type="InterPro" id="IPR036264">
    <property type="entry name" value="Bact_exopeptidase_dim_dom"/>
</dbReference>
<dbReference type="Proteomes" id="UP001500064">
    <property type="component" value="Unassembled WGS sequence"/>
</dbReference>
<reference evidence="2 3" key="1">
    <citation type="journal article" date="2019" name="Int. J. Syst. Evol. Microbiol.">
        <title>The Global Catalogue of Microorganisms (GCM) 10K type strain sequencing project: providing services to taxonomists for standard genome sequencing and annotation.</title>
        <authorList>
            <consortium name="The Broad Institute Genomics Platform"/>
            <consortium name="The Broad Institute Genome Sequencing Center for Infectious Disease"/>
            <person name="Wu L."/>
            <person name="Ma J."/>
        </authorList>
    </citation>
    <scope>NUCLEOTIDE SEQUENCE [LARGE SCALE GENOMIC DNA]</scope>
    <source>
        <strain evidence="2 3">JCM 13929</strain>
    </source>
</reference>
<dbReference type="InterPro" id="IPR002933">
    <property type="entry name" value="Peptidase_M20"/>
</dbReference>
<dbReference type="PIRSF" id="PIRSF005962">
    <property type="entry name" value="Pept_M20D_amidohydro"/>
    <property type="match status" value="1"/>
</dbReference>
<keyword evidence="3" id="KW-1185">Reference proteome</keyword>
<dbReference type="Pfam" id="PF01546">
    <property type="entry name" value="Peptidase_M20"/>
    <property type="match status" value="1"/>
</dbReference>
<dbReference type="InterPro" id="IPR011650">
    <property type="entry name" value="Peptidase_M20_dimer"/>
</dbReference>
<dbReference type="Pfam" id="PF07687">
    <property type="entry name" value="M20_dimer"/>
    <property type="match status" value="1"/>
</dbReference>
<dbReference type="InterPro" id="IPR017439">
    <property type="entry name" value="Amidohydrolase"/>
</dbReference>
<dbReference type="SUPFAM" id="SSF53187">
    <property type="entry name" value="Zn-dependent exopeptidases"/>
    <property type="match status" value="1"/>
</dbReference>
<proteinExistence type="predicted"/>
<organism evidence="2 3">
    <name type="scientific">Nonomuraea maheshkhaliensis</name>
    <dbReference type="NCBI Taxonomy" id="419590"/>
    <lineage>
        <taxon>Bacteria</taxon>
        <taxon>Bacillati</taxon>
        <taxon>Actinomycetota</taxon>
        <taxon>Actinomycetes</taxon>
        <taxon>Streptosporangiales</taxon>
        <taxon>Streptosporangiaceae</taxon>
        <taxon>Nonomuraea</taxon>
    </lineage>
</organism>
<dbReference type="Gene3D" id="3.30.70.360">
    <property type="match status" value="1"/>
</dbReference>
<dbReference type="PANTHER" id="PTHR11014">
    <property type="entry name" value="PEPTIDASE M20 FAMILY MEMBER"/>
    <property type="match status" value="1"/>
</dbReference>
<dbReference type="EMBL" id="BAAAMU010000028">
    <property type="protein sequence ID" value="GAA1640651.1"/>
    <property type="molecule type" value="Genomic_DNA"/>
</dbReference>
<evidence type="ECO:0000259" key="1">
    <source>
        <dbReference type="Pfam" id="PF07687"/>
    </source>
</evidence>